<dbReference type="GeneID" id="20236693"/>
<feature type="transmembrane region" description="Helical" evidence="1">
    <location>
        <begin position="21"/>
        <end position="40"/>
    </location>
</feature>
<keyword evidence="4" id="KW-1185">Reference proteome</keyword>
<evidence type="ECO:0000313" key="4">
    <source>
        <dbReference type="Proteomes" id="UP000030746"/>
    </source>
</evidence>
<protein>
    <recommendedName>
        <fullName evidence="2">Reverse transcriptase zinc-binding domain-containing protein</fullName>
    </recommendedName>
</protein>
<dbReference type="RefSeq" id="XP_009065182.1">
    <property type="nucleotide sequence ID" value="XM_009066934.1"/>
</dbReference>
<sequence length="336" mass="38972">MIKSVTGSYQGALMCVRRRNLPFSITWVCLYVTITMIKSVTGSYQGALMCGFLQNHSIIDIIEEQFPELDENKITDTFDHIKASVPATWREIIDSSSFNVHPGENFFNISNSKVSPDQLTSKFCYKILSKLKDATPTAVHYWEKQNLGVNWPQTFNNVFKNYKSPKMIDLDFRIAHNVIWTMAKLKRIEKVESDLCPVCGDEPETIEHLFVDCLDLSFFTYLIEQMLKDILPFTFTNLDFKCFMLFGLQHFNKSIPSELLNIILSCARQTILTRRYVYIDKPNANLDLVILYKNVLANALIYLREFFPKHVFIQKFILPSCFVNIQLDNSINIEFC</sequence>
<dbReference type="CTD" id="20236693"/>
<dbReference type="EMBL" id="KB203566">
    <property type="protein sequence ID" value="ESO84054.1"/>
    <property type="molecule type" value="Genomic_DNA"/>
</dbReference>
<evidence type="ECO:0000313" key="3">
    <source>
        <dbReference type="EMBL" id="ESO84054.1"/>
    </source>
</evidence>
<name>V4B6B6_LOTGI</name>
<dbReference type="Proteomes" id="UP000030746">
    <property type="component" value="Unassembled WGS sequence"/>
</dbReference>
<dbReference type="OrthoDB" id="10072093at2759"/>
<dbReference type="Pfam" id="PF13966">
    <property type="entry name" value="zf-RVT"/>
    <property type="match status" value="1"/>
</dbReference>
<dbReference type="HOGENOM" id="CLU_797622_0_0_1"/>
<feature type="domain" description="Reverse transcriptase zinc-binding" evidence="2">
    <location>
        <begin position="151"/>
        <end position="213"/>
    </location>
</feature>
<dbReference type="STRING" id="225164.V4B6B6"/>
<reference evidence="3 4" key="1">
    <citation type="journal article" date="2013" name="Nature">
        <title>Insights into bilaterian evolution from three spiralian genomes.</title>
        <authorList>
            <person name="Simakov O."/>
            <person name="Marletaz F."/>
            <person name="Cho S.J."/>
            <person name="Edsinger-Gonzales E."/>
            <person name="Havlak P."/>
            <person name="Hellsten U."/>
            <person name="Kuo D.H."/>
            <person name="Larsson T."/>
            <person name="Lv J."/>
            <person name="Arendt D."/>
            <person name="Savage R."/>
            <person name="Osoegawa K."/>
            <person name="de Jong P."/>
            <person name="Grimwood J."/>
            <person name="Chapman J.A."/>
            <person name="Shapiro H."/>
            <person name="Aerts A."/>
            <person name="Otillar R.P."/>
            <person name="Terry A.Y."/>
            <person name="Boore J.L."/>
            <person name="Grigoriev I.V."/>
            <person name="Lindberg D.R."/>
            <person name="Seaver E.C."/>
            <person name="Weisblat D.A."/>
            <person name="Putnam N.H."/>
            <person name="Rokhsar D.S."/>
        </authorList>
    </citation>
    <scope>NUCLEOTIDE SEQUENCE [LARGE SCALE GENOMIC DNA]</scope>
</reference>
<organism evidence="3 4">
    <name type="scientific">Lottia gigantea</name>
    <name type="common">Giant owl limpet</name>
    <dbReference type="NCBI Taxonomy" id="225164"/>
    <lineage>
        <taxon>Eukaryota</taxon>
        <taxon>Metazoa</taxon>
        <taxon>Spiralia</taxon>
        <taxon>Lophotrochozoa</taxon>
        <taxon>Mollusca</taxon>
        <taxon>Gastropoda</taxon>
        <taxon>Patellogastropoda</taxon>
        <taxon>Lottioidea</taxon>
        <taxon>Lottiidae</taxon>
        <taxon>Lottia</taxon>
    </lineage>
</organism>
<keyword evidence="1" id="KW-0472">Membrane</keyword>
<dbReference type="KEGG" id="lgi:LOTGIDRAFT_155368"/>
<keyword evidence="1" id="KW-0812">Transmembrane</keyword>
<proteinExistence type="predicted"/>
<gene>
    <name evidence="3" type="ORF">LOTGIDRAFT_155368</name>
</gene>
<evidence type="ECO:0000256" key="1">
    <source>
        <dbReference type="SAM" id="Phobius"/>
    </source>
</evidence>
<accession>V4B6B6</accession>
<evidence type="ECO:0000259" key="2">
    <source>
        <dbReference type="Pfam" id="PF13966"/>
    </source>
</evidence>
<dbReference type="InterPro" id="IPR026960">
    <property type="entry name" value="RVT-Znf"/>
</dbReference>
<keyword evidence="1" id="KW-1133">Transmembrane helix</keyword>
<dbReference type="AlphaFoldDB" id="V4B6B6"/>